<dbReference type="NCBIfam" id="TIGR01024">
    <property type="entry name" value="rplS_bact"/>
    <property type="match status" value="1"/>
</dbReference>
<keyword evidence="3 8" id="KW-0150">Chloroplast</keyword>
<accession>B7T202</accession>
<dbReference type="InterPro" id="IPR008991">
    <property type="entry name" value="Translation_prot_SH3-like_sf"/>
</dbReference>
<evidence type="ECO:0000256" key="3">
    <source>
        <dbReference type="ARBA" id="ARBA00022528"/>
    </source>
</evidence>
<dbReference type="InterPro" id="IPR001857">
    <property type="entry name" value="Ribosomal_bL19"/>
</dbReference>
<evidence type="ECO:0000256" key="5">
    <source>
        <dbReference type="ARBA" id="ARBA00022980"/>
    </source>
</evidence>
<dbReference type="PIRSF" id="PIRSF002191">
    <property type="entry name" value="Ribosomal_L19"/>
    <property type="match status" value="1"/>
</dbReference>
<geneLocation type="chloroplast" evidence="8"/>
<keyword evidence="6 7" id="KW-0687">Ribonucleoprotein</keyword>
<dbReference type="GO" id="GO:0009507">
    <property type="term" value="C:chloroplast"/>
    <property type="evidence" value="ECO:0007669"/>
    <property type="project" value="UniProtKB-SubCell"/>
</dbReference>
<dbReference type="InterPro" id="IPR038657">
    <property type="entry name" value="Ribosomal_bL19_sf"/>
</dbReference>
<organism evidence="8">
    <name type="scientific">Vaucheria litorea</name>
    <name type="common">Yellow-green alga</name>
    <dbReference type="NCBI Taxonomy" id="109269"/>
    <lineage>
        <taxon>Eukaryota</taxon>
        <taxon>Sar</taxon>
        <taxon>Stramenopiles</taxon>
        <taxon>Ochrophyta</taxon>
        <taxon>PX clade</taxon>
        <taxon>Xanthophyceae</taxon>
        <taxon>Vaucheriales</taxon>
        <taxon>Vaucheriaceae</taxon>
        <taxon>Vaucheria</taxon>
    </lineage>
</organism>
<dbReference type="EMBL" id="EU912438">
    <property type="protein sequence ID" value="ACF70968.1"/>
    <property type="molecule type" value="Genomic_DNA"/>
</dbReference>
<comment type="subcellular location">
    <subcellularLocation>
        <location evidence="1 7">Plastid</location>
        <location evidence="1 7">Chloroplast</location>
    </subcellularLocation>
</comment>
<dbReference type="PANTHER" id="PTHR15680:SF9">
    <property type="entry name" value="LARGE RIBOSOMAL SUBUNIT PROTEIN BL19M"/>
    <property type="match status" value="1"/>
</dbReference>
<comment type="similarity">
    <text evidence="2 7">Belongs to the bacterial ribosomal protein bL19 family.</text>
</comment>
<proteinExistence type="inferred from homology"/>
<reference evidence="8" key="1">
    <citation type="journal article" date="2008" name="Proc. Natl. Acad. Sci. U.S.A.">
        <title>Horizontal gene transfer of the algal nuclear gene psbO to the photosynthetic sea slug Elysia chlorotica.</title>
        <authorList>
            <person name="Rumpho M.E."/>
            <person name="Worful J.M."/>
            <person name="Lee J."/>
            <person name="Kannan K."/>
            <person name="Tyler M.S."/>
            <person name="Bhattacharya D."/>
            <person name="Moustafa A."/>
            <person name="Manhart J.R."/>
        </authorList>
    </citation>
    <scope>NUCLEOTIDE SEQUENCE [LARGE SCALE GENOMIC DNA]</scope>
    <source>
        <strain>CCMP2940</strain>
    </source>
</reference>
<name>B7T202_VAULI</name>
<dbReference type="GO" id="GO:0006412">
    <property type="term" value="P:translation"/>
    <property type="evidence" value="ECO:0007669"/>
    <property type="project" value="UniProtKB-UniRule"/>
</dbReference>
<evidence type="ECO:0000313" key="8">
    <source>
        <dbReference type="EMBL" id="ACF70968.1"/>
    </source>
</evidence>
<dbReference type="SUPFAM" id="SSF50104">
    <property type="entry name" value="Translation proteins SH3-like domain"/>
    <property type="match status" value="1"/>
</dbReference>
<protein>
    <recommendedName>
        <fullName evidence="7">Large ribosomal subunit protein bL19c</fullName>
    </recommendedName>
</protein>
<evidence type="ECO:0000256" key="6">
    <source>
        <dbReference type="ARBA" id="ARBA00023274"/>
    </source>
</evidence>
<dbReference type="Gene3D" id="2.30.30.790">
    <property type="match status" value="1"/>
</dbReference>
<evidence type="ECO:0000256" key="1">
    <source>
        <dbReference type="ARBA" id="ARBA00004229"/>
    </source>
</evidence>
<gene>
    <name evidence="7 8" type="primary">rpl19</name>
</gene>
<evidence type="ECO:0000256" key="7">
    <source>
        <dbReference type="HAMAP-Rule" id="MF_00402"/>
    </source>
</evidence>
<dbReference type="HAMAP" id="MF_00402">
    <property type="entry name" value="Ribosomal_bL19"/>
    <property type="match status" value="1"/>
</dbReference>
<sequence length="124" mass="14503">MNDYTIIINPEKLLAIIEKPYLKITIPNLFVGDNIKIGFLIKEGNKERTQFYEGIIISQKNTGINKMITIRKVFRGIGIERTFLIHSPKLVSIERIKSSKIRRSKLYYLRTLHGKAIRLKQKFN</sequence>
<dbReference type="GeneID" id="7056121"/>
<dbReference type="PANTHER" id="PTHR15680">
    <property type="entry name" value="RIBOSOMAL PROTEIN L19"/>
    <property type="match status" value="1"/>
</dbReference>
<evidence type="ECO:0000256" key="4">
    <source>
        <dbReference type="ARBA" id="ARBA00022640"/>
    </source>
</evidence>
<dbReference type="AlphaFoldDB" id="B7T202"/>
<dbReference type="GO" id="GO:0003735">
    <property type="term" value="F:structural constituent of ribosome"/>
    <property type="evidence" value="ECO:0007669"/>
    <property type="project" value="InterPro"/>
</dbReference>
<keyword evidence="4 8" id="KW-0934">Plastid</keyword>
<dbReference type="PRINTS" id="PR00061">
    <property type="entry name" value="RIBOSOMALL19"/>
</dbReference>
<evidence type="ECO:0000256" key="2">
    <source>
        <dbReference type="ARBA" id="ARBA00005781"/>
    </source>
</evidence>
<dbReference type="GO" id="GO:0005762">
    <property type="term" value="C:mitochondrial large ribosomal subunit"/>
    <property type="evidence" value="ECO:0007669"/>
    <property type="project" value="TreeGrafter"/>
</dbReference>
<dbReference type="RefSeq" id="YP_002327551.1">
    <property type="nucleotide sequence ID" value="NC_011600.1"/>
</dbReference>
<keyword evidence="5 7" id="KW-0689">Ribosomal protein</keyword>
<dbReference type="Pfam" id="PF01245">
    <property type="entry name" value="Ribosomal_L19"/>
    <property type="match status" value="1"/>
</dbReference>